<accession>A0ACD3AVL0</accession>
<dbReference type="Proteomes" id="UP000308600">
    <property type="component" value="Unassembled WGS sequence"/>
</dbReference>
<evidence type="ECO:0000313" key="1">
    <source>
        <dbReference type="EMBL" id="TFK69656.1"/>
    </source>
</evidence>
<evidence type="ECO:0000313" key="2">
    <source>
        <dbReference type="Proteomes" id="UP000308600"/>
    </source>
</evidence>
<reference evidence="1 2" key="1">
    <citation type="journal article" date="2019" name="Nat. Ecol. Evol.">
        <title>Megaphylogeny resolves global patterns of mushroom evolution.</title>
        <authorList>
            <person name="Varga T."/>
            <person name="Krizsan K."/>
            <person name="Foldi C."/>
            <person name="Dima B."/>
            <person name="Sanchez-Garcia M."/>
            <person name="Sanchez-Ramirez S."/>
            <person name="Szollosi G.J."/>
            <person name="Szarkandi J.G."/>
            <person name="Papp V."/>
            <person name="Albert L."/>
            <person name="Andreopoulos W."/>
            <person name="Angelini C."/>
            <person name="Antonin V."/>
            <person name="Barry K.W."/>
            <person name="Bougher N.L."/>
            <person name="Buchanan P."/>
            <person name="Buyck B."/>
            <person name="Bense V."/>
            <person name="Catcheside P."/>
            <person name="Chovatia M."/>
            <person name="Cooper J."/>
            <person name="Damon W."/>
            <person name="Desjardin D."/>
            <person name="Finy P."/>
            <person name="Geml J."/>
            <person name="Haridas S."/>
            <person name="Hughes K."/>
            <person name="Justo A."/>
            <person name="Karasinski D."/>
            <person name="Kautmanova I."/>
            <person name="Kiss B."/>
            <person name="Kocsube S."/>
            <person name="Kotiranta H."/>
            <person name="LaButti K.M."/>
            <person name="Lechner B.E."/>
            <person name="Liimatainen K."/>
            <person name="Lipzen A."/>
            <person name="Lukacs Z."/>
            <person name="Mihaltcheva S."/>
            <person name="Morgado L.N."/>
            <person name="Niskanen T."/>
            <person name="Noordeloos M.E."/>
            <person name="Ohm R.A."/>
            <person name="Ortiz-Santana B."/>
            <person name="Ovrebo C."/>
            <person name="Racz N."/>
            <person name="Riley R."/>
            <person name="Savchenko A."/>
            <person name="Shiryaev A."/>
            <person name="Soop K."/>
            <person name="Spirin V."/>
            <person name="Szebenyi C."/>
            <person name="Tomsovsky M."/>
            <person name="Tulloss R.E."/>
            <person name="Uehling J."/>
            <person name="Grigoriev I.V."/>
            <person name="Vagvolgyi C."/>
            <person name="Papp T."/>
            <person name="Martin F.M."/>
            <person name="Miettinen O."/>
            <person name="Hibbett D.S."/>
            <person name="Nagy L.G."/>
        </authorList>
    </citation>
    <scope>NUCLEOTIDE SEQUENCE [LARGE SCALE GENOMIC DNA]</scope>
    <source>
        <strain evidence="1 2">NL-1719</strain>
    </source>
</reference>
<dbReference type="EMBL" id="ML208327">
    <property type="protein sequence ID" value="TFK69656.1"/>
    <property type="molecule type" value="Genomic_DNA"/>
</dbReference>
<keyword evidence="2" id="KW-1185">Reference proteome</keyword>
<proteinExistence type="predicted"/>
<name>A0ACD3AVL0_9AGAR</name>
<protein>
    <submittedName>
        <fullName evidence="1">Uncharacterized protein</fullName>
    </submittedName>
</protein>
<gene>
    <name evidence="1" type="ORF">BDN72DRAFT_857560</name>
</gene>
<organism evidence="1 2">
    <name type="scientific">Pluteus cervinus</name>
    <dbReference type="NCBI Taxonomy" id="181527"/>
    <lineage>
        <taxon>Eukaryota</taxon>
        <taxon>Fungi</taxon>
        <taxon>Dikarya</taxon>
        <taxon>Basidiomycota</taxon>
        <taxon>Agaricomycotina</taxon>
        <taxon>Agaricomycetes</taxon>
        <taxon>Agaricomycetidae</taxon>
        <taxon>Agaricales</taxon>
        <taxon>Pluteineae</taxon>
        <taxon>Pluteaceae</taxon>
        <taxon>Pluteus</taxon>
    </lineage>
</organism>
<sequence>MSRITLPSATLTNKLVKHGSLSHNTPLTTYRRKSIFQNDWPGPSHRTKPWMESTPPIVDEVKIATGFYIPTCSVSGIKGSAISKSRRVHEGLALSGFKRVLAGVFGATAQYSVLSPQSFASLYSTSLQLRDDSARCSLVEKPSPNRLRDYSQRKLQRIRIYEPKLSEHTTHFDSQQQPTAHKRRTRQSLIVIDEAQYVFGHRTFHNACGDVRVDPHIRATGSWVNNLGPHPNTSVGPRADLAFASATIVVQGALR</sequence>